<evidence type="ECO:0000256" key="2">
    <source>
        <dbReference type="ARBA" id="ARBA00023274"/>
    </source>
</evidence>
<feature type="non-terminal residue" evidence="3">
    <location>
        <position position="68"/>
    </location>
</feature>
<organism evidence="3">
    <name type="scientific">mine drainage metagenome</name>
    <dbReference type="NCBI Taxonomy" id="410659"/>
    <lineage>
        <taxon>unclassified sequences</taxon>
        <taxon>metagenomes</taxon>
        <taxon>ecological metagenomes</taxon>
    </lineage>
</organism>
<keyword evidence="1 3" id="KW-0689">Ribosomal protein</keyword>
<accession>T1CCD5</accession>
<gene>
    <name evidence="3" type="ORF">B2A_02060</name>
</gene>
<evidence type="ECO:0000256" key="1">
    <source>
        <dbReference type="ARBA" id="ARBA00022980"/>
    </source>
</evidence>
<dbReference type="InterPro" id="IPR023563">
    <property type="entry name" value="Ribosomal_uL13_CS"/>
</dbReference>
<name>T1CCD5_9ZZZZ</name>
<protein>
    <submittedName>
        <fullName evidence="3">50S ribosomal protein L13</fullName>
    </submittedName>
</protein>
<evidence type="ECO:0000313" key="3">
    <source>
        <dbReference type="EMBL" id="EQD64330.1"/>
    </source>
</evidence>
<dbReference type="InterPro" id="IPR036899">
    <property type="entry name" value="Ribosomal_uL13_sf"/>
</dbReference>
<proteinExistence type="predicted"/>
<reference evidence="3" key="1">
    <citation type="submission" date="2013-08" db="EMBL/GenBank/DDBJ databases">
        <authorList>
            <person name="Mendez C."/>
            <person name="Richter M."/>
            <person name="Ferrer M."/>
            <person name="Sanchez J."/>
        </authorList>
    </citation>
    <scope>NUCLEOTIDE SEQUENCE</scope>
</reference>
<dbReference type="Gene3D" id="3.90.1180.10">
    <property type="entry name" value="Ribosomal protein L13"/>
    <property type="match status" value="1"/>
</dbReference>
<dbReference type="GO" id="GO:0003729">
    <property type="term" value="F:mRNA binding"/>
    <property type="evidence" value="ECO:0007669"/>
    <property type="project" value="TreeGrafter"/>
</dbReference>
<reference evidence="3" key="2">
    <citation type="journal article" date="2014" name="ISME J.">
        <title>Microbial stratification in low pH oxic and suboxic macroscopic growths along an acid mine drainage.</title>
        <authorList>
            <person name="Mendez-Garcia C."/>
            <person name="Mesa V."/>
            <person name="Sprenger R.R."/>
            <person name="Richter M."/>
            <person name="Diez M.S."/>
            <person name="Solano J."/>
            <person name="Bargiela R."/>
            <person name="Golyshina O.V."/>
            <person name="Manteca A."/>
            <person name="Ramos J.L."/>
            <person name="Gallego J.R."/>
            <person name="Llorente I."/>
            <person name="Martins Dos Santos V.A."/>
            <person name="Jensen O.N."/>
            <person name="Pelaez A.I."/>
            <person name="Sanchez J."/>
            <person name="Ferrer M."/>
        </authorList>
    </citation>
    <scope>NUCLEOTIDE SEQUENCE</scope>
</reference>
<dbReference type="Pfam" id="PF00572">
    <property type="entry name" value="Ribosomal_L13"/>
    <property type="match status" value="1"/>
</dbReference>
<dbReference type="GO" id="GO:0003735">
    <property type="term" value="F:structural constituent of ribosome"/>
    <property type="evidence" value="ECO:0007669"/>
    <property type="project" value="InterPro"/>
</dbReference>
<sequence length="68" mass="7722">LSDKIYYHHTGHIGGIKSIALEKLLNEHPERAIEFAVKGMLPKNPLGRRMFKKLHVFAGGEHPHQAQQ</sequence>
<dbReference type="EMBL" id="AUZZ01001447">
    <property type="protein sequence ID" value="EQD64330.1"/>
    <property type="molecule type" value="Genomic_DNA"/>
</dbReference>
<dbReference type="InterPro" id="IPR005822">
    <property type="entry name" value="Ribosomal_uL13"/>
</dbReference>
<dbReference type="GO" id="GO:0022625">
    <property type="term" value="C:cytosolic large ribosomal subunit"/>
    <property type="evidence" value="ECO:0007669"/>
    <property type="project" value="TreeGrafter"/>
</dbReference>
<dbReference type="PANTHER" id="PTHR11545:SF2">
    <property type="entry name" value="LARGE RIBOSOMAL SUBUNIT PROTEIN UL13M"/>
    <property type="match status" value="1"/>
</dbReference>
<dbReference type="SUPFAM" id="SSF52161">
    <property type="entry name" value="Ribosomal protein L13"/>
    <property type="match status" value="1"/>
</dbReference>
<feature type="non-terminal residue" evidence="3">
    <location>
        <position position="1"/>
    </location>
</feature>
<dbReference type="GO" id="GO:0006412">
    <property type="term" value="P:translation"/>
    <property type="evidence" value="ECO:0007669"/>
    <property type="project" value="InterPro"/>
</dbReference>
<dbReference type="CDD" id="cd00392">
    <property type="entry name" value="Ribosomal_L13"/>
    <property type="match status" value="1"/>
</dbReference>
<comment type="caution">
    <text evidence="3">The sequence shown here is derived from an EMBL/GenBank/DDBJ whole genome shotgun (WGS) entry which is preliminary data.</text>
</comment>
<keyword evidence="2" id="KW-0687">Ribonucleoprotein</keyword>
<dbReference type="PROSITE" id="PS00783">
    <property type="entry name" value="RIBOSOMAL_L13"/>
    <property type="match status" value="1"/>
</dbReference>
<dbReference type="GO" id="GO:0017148">
    <property type="term" value="P:negative regulation of translation"/>
    <property type="evidence" value="ECO:0007669"/>
    <property type="project" value="TreeGrafter"/>
</dbReference>
<dbReference type="PANTHER" id="PTHR11545">
    <property type="entry name" value="RIBOSOMAL PROTEIN L13"/>
    <property type="match status" value="1"/>
</dbReference>
<dbReference type="AlphaFoldDB" id="T1CCD5"/>